<dbReference type="Proteomes" id="UP001176429">
    <property type="component" value="Unassembled WGS sequence"/>
</dbReference>
<accession>A0ABT9BFJ3</accession>
<dbReference type="InterPro" id="IPR011110">
    <property type="entry name" value="Reg_prop"/>
</dbReference>
<evidence type="ECO:0000259" key="2">
    <source>
        <dbReference type="Pfam" id="PF21544"/>
    </source>
</evidence>
<evidence type="ECO:0000313" key="4">
    <source>
        <dbReference type="Proteomes" id="UP001176429"/>
    </source>
</evidence>
<gene>
    <name evidence="3" type="ORF">Q5H93_19835</name>
</gene>
<feature type="chain" id="PRO_5045959447" evidence="1">
    <location>
        <begin position="24"/>
        <end position="791"/>
    </location>
</feature>
<organism evidence="3 4">
    <name type="scientific">Hymenobacter aranciens</name>
    <dbReference type="NCBI Taxonomy" id="3063996"/>
    <lineage>
        <taxon>Bacteria</taxon>
        <taxon>Pseudomonadati</taxon>
        <taxon>Bacteroidota</taxon>
        <taxon>Cytophagia</taxon>
        <taxon>Cytophagales</taxon>
        <taxon>Hymenobacteraceae</taxon>
        <taxon>Hymenobacter</taxon>
    </lineage>
</organism>
<name>A0ABT9BFJ3_9BACT</name>
<protein>
    <submittedName>
        <fullName evidence="3">Two-component regulator propeller domain-containing protein</fullName>
    </submittedName>
</protein>
<dbReference type="SUPFAM" id="SSF50998">
    <property type="entry name" value="Quinoprotein alcohol dehydrogenase-like"/>
    <property type="match status" value="1"/>
</dbReference>
<reference evidence="3" key="1">
    <citation type="submission" date="2023-07" db="EMBL/GenBank/DDBJ databases">
        <authorList>
            <person name="Kim M.K."/>
        </authorList>
    </citation>
    <scope>NUCLEOTIDE SEQUENCE</scope>
    <source>
        <strain evidence="3">ASUV-10-1</strain>
    </source>
</reference>
<evidence type="ECO:0000256" key="1">
    <source>
        <dbReference type="SAM" id="SignalP"/>
    </source>
</evidence>
<feature type="signal peptide" evidence="1">
    <location>
        <begin position="1"/>
        <end position="23"/>
    </location>
</feature>
<comment type="caution">
    <text evidence="3">The sequence shown here is derived from an EMBL/GenBank/DDBJ whole genome shotgun (WGS) entry which is preliminary data.</text>
</comment>
<dbReference type="SUPFAM" id="SSF63829">
    <property type="entry name" value="Calcium-dependent phosphotriesterase"/>
    <property type="match status" value="2"/>
</dbReference>
<feature type="domain" description="PorZ N-terminal beta-propeller" evidence="2">
    <location>
        <begin position="50"/>
        <end position="209"/>
    </location>
</feature>
<proteinExistence type="predicted"/>
<dbReference type="InterPro" id="IPR048954">
    <property type="entry name" value="PorZ_N"/>
</dbReference>
<dbReference type="EMBL" id="JAUQSY010000016">
    <property type="protein sequence ID" value="MDO7877007.1"/>
    <property type="molecule type" value="Genomic_DNA"/>
</dbReference>
<keyword evidence="1" id="KW-0732">Signal</keyword>
<dbReference type="Pfam" id="PF07494">
    <property type="entry name" value="Reg_prop"/>
    <property type="match status" value="1"/>
</dbReference>
<sequence>MTHVFRSFCFFLSLVLLSGMVRAQSVGYGDWQLHLPANRPLYLADAGDRIYVGTESSFYFLDKAQNTTHMLSRRDGLSDVNVAGLDYDPATKQTVVVYRNNNIDIIQPNGKVRNLNDVARKAISGTRNVNQVKVLGDRAYIATDFGLVVVNLTKLEIADTYSTIGANGAQVQTYSVTTAHDTLFVSTSEGLLRGRLSSSVNLLDYRNWTKMPAAGSRPRHILATLNGTVYAGSYPEGVVYAYAPRQNSPAGGTWLFAGYGGNLFKLRTIATGLLLLGENADVQLLSRGSDGSFSQTVLIPKSTAGIRTYDGLRADDGSYYIADYNLGFRHIVPGPAPTVELFQPNGPQGRLGFSILADSRSNTVDVFAGLYSDRYAPQGSGGAFYEYALGQWTNYTRQSLPSATDLPQLRDFVRGARTLDGSTLYIGSYGDGLVRWNGVGNYEVFDARNSILKNATTGPDDKTCYIGDLATAADGSIWLTNRHGLQQTSGLFRLDPSTSPPTLTSPTAFREGMQILDRLALDDNGFVWASVSRKTDGTSAAPGIIAVDPVSNQTKHFSSADGLPSNEVYDIVKDQTGDIWAATLLGVARLSGPGGAFLSEVSFLTPNVTRGEGAGFPALWNTAVRAMAVDGANRKWFGTDEGLWLFSADANEALLHFTTDNSPLPSNRIVDVAVNDRTGDVWVSTDGGVVSYRGSATITEGKPNCTKVSPNPVRPDYTGVVGVSGLANNALVKITDVAGHLVYATTATGGTLTWNMTDANGQRVRSGVYLVLSSDADGGNTCVSKVAVLSK</sequence>
<keyword evidence="4" id="KW-1185">Reference proteome</keyword>
<dbReference type="Pfam" id="PF21544">
    <property type="entry name" value="PorZ_N_b_propeller"/>
    <property type="match status" value="1"/>
</dbReference>
<dbReference type="Gene3D" id="2.130.10.10">
    <property type="entry name" value="YVTN repeat-like/Quinoprotein amine dehydrogenase"/>
    <property type="match status" value="2"/>
</dbReference>
<evidence type="ECO:0000313" key="3">
    <source>
        <dbReference type="EMBL" id="MDO7877007.1"/>
    </source>
</evidence>
<dbReference type="InterPro" id="IPR015943">
    <property type="entry name" value="WD40/YVTN_repeat-like_dom_sf"/>
</dbReference>
<dbReference type="RefSeq" id="WP_305008403.1">
    <property type="nucleotide sequence ID" value="NZ_JAUQSY010000016.1"/>
</dbReference>
<dbReference type="InterPro" id="IPR011047">
    <property type="entry name" value="Quinoprotein_ADH-like_sf"/>
</dbReference>